<dbReference type="Pfam" id="PF03479">
    <property type="entry name" value="PCC"/>
    <property type="match status" value="1"/>
</dbReference>
<feature type="region of interest" description="Disordered" evidence="7">
    <location>
        <begin position="72"/>
        <end position="135"/>
    </location>
</feature>
<evidence type="ECO:0000256" key="2">
    <source>
        <dbReference type="ARBA" id="ARBA00023015"/>
    </source>
</evidence>
<evidence type="ECO:0000313" key="9">
    <source>
        <dbReference type="EMBL" id="AES94435.1"/>
    </source>
</evidence>
<comment type="function">
    <text evidence="1 6">Transcription factor that specifically binds AT-rich DNA sequences related to the nuclear matrix attachment regions (MARs).</text>
</comment>
<dbReference type="eggNOG" id="ENOG502R1P2">
    <property type="taxonomic scope" value="Eukaryota"/>
</dbReference>
<evidence type="ECO:0000313" key="10">
    <source>
        <dbReference type="EnsemblPlants" id="AES94435"/>
    </source>
</evidence>
<dbReference type="InterPro" id="IPR017956">
    <property type="entry name" value="AT_hook_DNA-bd_motif"/>
</dbReference>
<feature type="region of interest" description="Disordered" evidence="7">
    <location>
        <begin position="148"/>
        <end position="174"/>
    </location>
</feature>
<feature type="domain" description="PPC" evidence="8">
    <location>
        <begin position="187"/>
        <end position="325"/>
    </location>
</feature>
<dbReference type="AlphaFoldDB" id="G7JZY1"/>
<comment type="subcellular location">
    <subcellularLocation>
        <location evidence="6">Nucleus</location>
    </subcellularLocation>
</comment>
<dbReference type="GO" id="GO:0003680">
    <property type="term" value="F:minor groove of adenine-thymine-rich DNA binding"/>
    <property type="evidence" value="ECO:0007669"/>
    <property type="project" value="UniProtKB-UniRule"/>
</dbReference>
<feature type="region of interest" description="Disordered" evidence="7">
    <location>
        <begin position="1"/>
        <end position="20"/>
    </location>
</feature>
<dbReference type="STRING" id="3880.G7JZY1"/>
<dbReference type="SUPFAM" id="SSF117856">
    <property type="entry name" value="AF0104/ALDC/Ptd012-like"/>
    <property type="match status" value="1"/>
</dbReference>
<dbReference type="PROSITE" id="PS51742">
    <property type="entry name" value="PPC"/>
    <property type="match status" value="1"/>
</dbReference>
<proteinExistence type="predicted"/>
<evidence type="ECO:0000256" key="4">
    <source>
        <dbReference type="ARBA" id="ARBA00023163"/>
    </source>
</evidence>
<dbReference type="GO" id="GO:0005634">
    <property type="term" value="C:nucleus"/>
    <property type="evidence" value="ECO:0007669"/>
    <property type="project" value="UniProtKB-SubCell"/>
</dbReference>
<sequence length="384" mass="40809">MDSCEPPHSPHPYQLQPKNIVPVGPNPFTNTSPITMITPTTAQFPLSNINTNPLPQYEHLSLMLFVGASSSGSGSFKRKRGRPRKYFPNGKITLGSSLDPTHAASFASPSSSAVKKNTSGRGRGRPRKYFPNGKITLGSSLDPTHAATFASPSSSAVKKNTSIRGKGKPRGSFKKKLPIEMSGVTNGSGFSPHVIIVNRGEDIVAKVGAFCQGGPNTDMCILSAHGLVGNAALYQSGSVVTYEGRFEIISLSGNLEVSDNTTKFKKMGYFKVSLEGHGSRLLAGVVADKLIAASLVKVTIGVFTLDCKKASSNYLKLGSSSVPPSQIAAFGTLTSDAYQGPSSDSSGDNDNIPFNQLPGINNNATHPIPTMSMYQELWDRQTQQ</sequence>
<feature type="region of interest" description="Disordered" evidence="7">
    <location>
        <begin position="338"/>
        <end position="361"/>
    </location>
</feature>
<keyword evidence="5 6" id="KW-0539">Nucleus</keyword>
<dbReference type="OrthoDB" id="1430458at2759"/>
<protein>
    <recommendedName>
        <fullName evidence="6">AT-hook motif nuclear-localized protein</fullName>
    </recommendedName>
</protein>
<evidence type="ECO:0000259" key="8">
    <source>
        <dbReference type="PROSITE" id="PS51742"/>
    </source>
</evidence>
<feature type="compositionally biased region" description="Polar residues" evidence="7">
    <location>
        <begin position="150"/>
        <end position="163"/>
    </location>
</feature>
<keyword evidence="11" id="KW-1185">Reference proteome</keyword>
<dbReference type="PANTHER" id="PTHR31500">
    <property type="entry name" value="AT-HOOK MOTIF NUCLEAR-LOCALIZED PROTEIN 9"/>
    <property type="match status" value="1"/>
</dbReference>
<dbReference type="PANTHER" id="PTHR31500:SF51">
    <property type="entry name" value="AT-HOOK MOTIF NUCLEAR-LOCALIZED PROTEIN 8"/>
    <property type="match status" value="1"/>
</dbReference>
<dbReference type="InterPro" id="IPR039605">
    <property type="entry name" value="AHL"/>
</dbReference>
<dbReference type="Proteomes" id="UP000002051">
    <property type="component" value="Chromosome 5"/>
</dbReference>
<keyword evidence="2 6" id="KW-0805">Transcription regulation</keyword>
<feature type="compositionally biased region" description="Basic residues" evidence="7">
    <location>
        <begin position="165"/>
        <end position="174"/>
    </location>
</feature>
<keyword evidence="3 6" id="KW-0238">DNA-binding</keyword>
<accession>G7JZY1</accession>
<dbReference type="EnsemblPlants" id="AES94435">
    <property type="protein sequence ID" value="AES94435"/>
    <property type="gene ID" value="MTR_5g014360"/>
</dbReference>
<reference evidence="9 11" key="1">
    <citation type="journal article" date="2011" name="Nature">
        <title>The Medicago genome provides insight into the evolution of rhizobial symbioses.</title>
        <authorList>
            <person name="Young N.D."/>
            <person name="Debelle F."/>
            <person name="Oldroyd G.E."/>
            <person name="Geurts R."/>
            <person name="Cannon S.B."/>
            <person name="Udvardi M.K."/>
            <person name="Benedito V.A."/>
            <person name="Mayer K.F."/>
            <person name="Gouzy J."/>
            <person name="Schoof H."/>
            <person name="Van de Peer Y."/>
            <person name="Proost S."/>
            <person name="Cook D.R."/>
            <person name="Meyers B.C."/>
            <person name="Spannagl M."/>
            <person name="Cheung F."/>
            <person name="De Mita S."/>
            <person name="Krishnakumar V."/>
            <person name="Gundlach H."/>
            <person name="Zhou S."/>
            <person name="Mudge J."/>
            <person name="Bharti A.K."/>
            <person name="Murray J.D."/>
            <person name="Naoumkina M.A."/>
            <person name="Rosen B."/>
            <person name="Silverstein K.A."/>
            <person name="Tang H."/>
            <person name="Rombauts S."/>
            <person name="Zhao P.X."/>
            <person name="Zhou P."/>
            <person name="Barbe V."/>
            <person name="Bardou P."/>
            <person name="Bechner M."/>
            <person name="Bellec A."/>
            <person name="Berger A."/>
            <person name="Berges H."/>
            <person name="Bidwell S."/>
            <person name="Bisseling T."/>
            <person name="Choisne N."/>
            <person name="Couloux A."/>
            <person name="Denny R."/>
            <person name="Deshpande S."/>
            <person name="Dai X."/>
            <person name="Doyle J.J."/>
            <person name="Dudez A.M."/>
            <person name="Farmer A.D."/>
            <person name="Fouteau S."/>
            <person name="Franken C."/>
            <person name="Gibelin C."/>
            <person name="Gish J."/>
            <person name="Goldstein S."/>
            <person name="Gonzalez A.J."/>
            <person name="Green P.J."/>
            <person name="Hallab A."/>
            <person name="Hartog M."/>
            <person name="Hua A."/>
            <person name="Humphray S.J."/>
            <person name="Jeong D.H."/>
            <person name="Jing Y."/>
            <person name="Jocker A."/>
            <person name="Kenton S.M."/>
            <person name="Kim D.J."/>
            <person name="Klee K."/>
            <person name="Lai H."/>
            <person name="Lang C."/>
            <person name="Lin S."/>
            <person name="Macmil S.L."/>
            <person name="Magdelenat G."/>
            <person name="Matthews L."/>
            <person name="McCorrison J."/>
            <person name="Monaghan E.L."/>
            <person name="Mun J.H."/>
            <person name="Najar F.Z."/>
            <person name="Nicholson C."/>
            <person name="Noirot C."/>
            <person name="O'Bleness M."/>
            <person name="Paule C.R."/>
            <person name="Poulain J."/>
            <person name="Prion F."/>
            <person name="Qin B."/>
            <person name="Qu C."/>
            <person name="Retzel E.F."/>
            <person name="Riddle C."/>
            <person name="Sallet E."/>
            <person name="Samain S."/>
            <person name="Samson N."/>
            <person name="Sanders I."/>
            <person name="Saurat O."/>
            <person name="Scarpelli C."/>
            <person name="Schiex T."/>
            <person name="Segurens B."/>
            <person name="Severin A.J."/>
            <person name="Sherrier D.J."/>
            <person name="Shi R."/>
            <person name="Sims S."/>
            <person name="Singer S.R."/>
            <person name="Sinharoy S."/>
            <person name="Sterck L."/>
            <person name="Viollet A."/>
            <person name="Wang B.B."/>
            <person name="Wang K."/>
            <person name="Wang M."/>
            <person name="Wang X."/>
            <person name="Warfsmann J."/>
            <person name="Weissenbach J."/>
            <person name="White D.D."/>
            <person name="White J.D."/>
            <person name="Wiley G.B."/>
            <person name="Wincker P."/>
            <person name="Xing Y."/>
            <person name="Yang L."/>
            <person name="Yao Z."/>
            <person name="Ying F."/>
            <person name="Zhai J."/>
            <person name="Zhou L."/>
            <person name="Zuber A."/>
            <person name="Denarie J."/>
            <person name="Dixon R.A."/>
            <person name="May G.D."/>
            <person name="Schwartz D.C."/>
            <person name="Rogers J."/>
            <person name="Quetier F."/>
            <person name="Town C.D."/>
            <person name="Roe B.A."/>
        </authorList>
    </citation>
    <scope>NUCLEOTIDE SEQUENCE [LARGE SCALE GENOMIC DNA]</scope>
    <source>
        <strain evidence="9">A17</strain>
        <strain evidence="10 11">cv. Jemalong A17</strain>
    </source>
</reference>
<keyword evidence="4 6" id="KW-0804">Transcription</keyword>
<organism evidence="9 11">
    <name type="scientific">Medicago truncatula</name>
    <name type="common">Barrel medic</name>
    <name type="synonym">Medicago tribuloides</name>
    <dbReference type="NCBI Taxonomy" id="3880"/>
    <lineage>
        <taxon>Eukaryota</taxon>
        <taxon>Viridiplantae</taxon>
        <taxon>Streptophyta</taxon>
        <taxon>Embryophyta</taxon>
        <taxon>Tracheophyta</taxon>
        <taxon>Spermatophyta</taxon>
        <taxon>Magnoliopsida</taxon>
        <taxon>eudicotyledons</taxon>
        <taxon>Gunneridae</taxon>
        <taxon>Pentapetalae</taxon>
        <taxon>rosids</taxon>
        <taxon>fabids</taxon>
        <taxon>Fabales</taxon>
        <taxon>Fabaceae</taxon>
        <taxon>Papilionoideae</taxon>
        <taxon>50 kb inversion clade</taxon>
        <taxon>NPAAA clade</taxon>
        <taxon>Hologalegina</taxon>
        <taxon>IRL clade</taxon>
        <taxon>Trifolieae</taxon>
        <taxon>Medicago</taxon>
    </lineage>
</organism>
<evidence type="ECO:0000256" key="5">
    <source>
        <dbReference type="ARBA" id="ARBA00023242"/>
    </source>
</evidence>
<evidence type="ECO:0000256" key="6">
    <source>
        <dbReference type="RuleBase" id="RU367031"/>
    </source>
</evidence>
<evidence type="ECO:0000256" key="3">
    <source>
        <dbReference type="ARBA" id="ARBA00023125"/>
    </source>
</evidence>
<dbReference type="InterPro" id="IPR005175">
    <property type="entry name" value="PPC_dom"/>
</dbReference>
<reference evidence="9 11" key="2">
    <citation type="journal article" date="2014" name="BMC Genomics">
        <title>An improved genome release (version Mt4.0) for the model legume Medicago truncatula.</title>
        <authorList>
            <person name="Tang H."/>
            <person name="Krishnakumar V."/>
            <person name="Bidwell S."/>
            <person name="Rosen B."/>
            <person name="Chan A."/>
            <person name="Zhou S."/>
            <person name="Gentzbittel L."/>
            <person name="Childs K.L."/>
            <person name="Yandell M."/>
            <person name="Gundlach H."/>
            <person name="Mayer K.F."/>
            <person name="Schwartz D.C."/>
            <person name="Town C.D."/>
        </authorList>
    </citation>
    <scope>GENOME REANNOTATION</scope>
    <source>
        <strain evidence="10 11">cv. Jemalong A17</strain>
    </source>
</reference>
<name>G7JZY1_MEDTR</name>
<dbReference type="PRINTS" id="PR00929">
    <property type="entry name" value="ATHOOK"/>
</dbReference>
<comment type="domain">
    <text evidence="6">The PPC domain mediates interactions between AHL proteins.</text>
</comment>
<evidence type="ECO:0000313" key="11">
    <source>
        <dbReference type="Proteomes" id="UP000002051"/>
    </source>
</evidence>
<feature type="compositionally biased region" description="Low complexity" evidence="7">
    <location>
        <begin position="342"/>
        <end position="351"/>
    </location>
</feature>
<feature type="compositionally biased region" description="Basic residues" evidence="7">
    <location>
        <begin position="76"/>
        <end position="85"/>
    </location>
</feature>
<dbReference type="CDD" id="cd11378">
    <property type="entry name" value="DUF296"/>
    <property type="match status" value="1"/>
</dbReference>
<dbReference type="EMBL" id="CM001221">
    <property type="protein sequence ID" value="AES94435.1"/>
    <property type="molecule type" value="Genomic_DNA"/>
</dbReference>
<evidence type="ECO:0000256" key="7">
    <source>
        <dbReference type="SAM" id="MobiDB-lite"/>
    </source>
</evidence>
<reference evidence="10" key="3">
    <citation type="submission" date="2015-04" db="UniProtKB">
        <authorList>
            <consortium name="EnsemblPlants"/>
        </authorList>
    </citation>
    <scope>IDENTIFICATION</scope>
    <source>
        <strain evidence="10">cv. Jemalong A17</strain>
    </source>
</reference>
<dbReference type="HOGENOM" id="CLU_039808_7_2_1"/>
<feature type="compositionally biased region" description="Polar residues" evidence="7">
    <location>
        <begin position="352"/>
        <end position="361"/>
    </location>
</feature>
<dbReference type="SMART" id="SM00384">
    <property type="entry name" value="AT_hook"/>
    <property type="match status" value="2"/>
</dbReference>
<dbReference type="PaxDb" id="3880-AES94435"/>
<evidence type="ECO:0000256" key="1">
    <source>
        <dbReference type="ARBA" id="ARBA00003687"/>
    </source>
</evidence>
<dbReference type="Gene3D" id="3.30.1330.80">
    <property type="entry name" value="Hypothetical protein, similar to alpha- acetolactate decarboxylase, domain 2"/>
    <property type="match status" value="1"/>
</dbReference>
<gene>
    <name evidence="10" type="primary">11423790</name>
    <name evidence="9" type="ordered locus">MTR_5g014360</name>
</gene>
<feature type="compositionally biased region" description="Low complexity" evidence="7">
    <location>
        <begin position="103"/>
        <end position="113"/>
    </location>
</feature>
<dbReference type="KEGG" id="mtr:11423790"/>